<evidence type="ECO:0000313" key="15">
    <source>
        <dbReference type="Proteomes" id="UP000001542"/>
    </source>
</evidence>
<evidence type="ECO:0000256" key="1">
    <source>
        <dbReference type="ARBA" id="ARBA00000156"/>
    </source>
</evidence>
<comment type="similarity">
    <text evidence="3 11">Belongs to the peptidase S54 family.</text>
</comment>
<feature type="transmembrane region" description="Helical" evidence="11">
    <location>
        <begin position="352"/>
        <end position="369"/>
    </location>
</feature>
<dbReference type="Gene3D" id="1.20.1540.10">
    <property type="entry name" value="Rhomboid-like"/>
    <property type="match status" value="1"/>
</dbReference>
<dbReference type="VEuPathDB" id="TrichDB:TVAG_161010"/>
<evidence type="ECO:0000256" key="12">
    <source>
        <dbReference type="SAM" id="MobiDB-lite"/>
    </source>
</evidence>
<feature type="transmembrane region" description="Helical" evidence="11">
    <location>
        <begin position="267"/>
        <end position="288"/>
    </location>
</feature>
<feature type="transmembrane region" description="Helical" evidence="11">
    <location>
        <begin position="381"/>
        <end position="402"/>
    </location>
</feature>
<dbReference type="EC" id="3.4.21.105" evidence="4"/>
<keyword evidence="6 11" id="KW-0812">Transmembrane</keyword>
<evidence type="ECO:0000256" key="9">
    <source>
        <dbReference type="ARBA" id="ARBA00022989"/>
    </source>
</evidence>
<comment type="function">
    <text evidence="11">Serine protease involved in intramembrane proteolysis.</text>
</comment>
<dbReference type="InParanoid" id="A2E4V6"/>
<gene>
    <name evidence="14" type="ORF">TVAG_161010</name>
</gene>
<evidence type="ECO:0000256" key="2">
    <source>
        <dbReference type="ARBA" id="ARBA00004141"/>
    </source>
</evidence>
<dbReference type="PANTHER" id="PTHR22936:SF69">
    <property type="entry name" value="RHOMBOID-LIKE PROTEIN"/>
    <property type="match status" value="1"/>
</dbReference>
<keyword evidence="10 11" id="KW-0472">Membrane</keyword>
<dbReference type="STRING" id="5722.A2E4V6"/>
<keyword evidence="15" id="KW-1185">Reference proteome</keyword>
<dbReference type="Proteomes" id="UP000001542">
    <property type="component" value="Unassembled WGS sequence"/>
</dbReference>
<name>A2E4V6_TRIV3</name>
<dbReference type="EMBL" id="DS113304">
    <property type="protein sequence ID" value="EAY12295.1"/>
    <property type="molecule type" value="Genomic_DNA"/>
</dbReference>
<dbReference type="AlphaFoldDB" id="A2E4V6"/>
<dbReference type="Pfam" id="PF01694">
    <property type="entry name" value="Rhomboid"/>
    <property type="match status" value="1"/>
</dbReference>
<comment type="subcellular location">
    <subcellularLocation>
        <location evidence="2 11">Membrane</location>
        <topology evidence="2 11">Multi-pass membrane protein</topology>
    </subcellularLocation>
</comment>
<dbReference type="InterPro" id="IPR022764">
    <property type="entry name" value="Peptidase_S54_rhomboid_dom"/>
</dbReference>
<dbReference type="VEuPathDB" id="TrichDB:TVAGG3_0227990"/>
<keyword evidence="5 11" id="KW-0645">Protease</keyword>
<feature type="domain" description="Peptidase S54 rhomboid" evidence="13">
    <location>
        <begin position="231"/>
        <end position="366"/>
    </location>
</feature>
<reference evidence="14" key="2">
    <citation type="journal article" date="2007" name="Science">
        <title>Draft genome sequence of the sexually transmitted pathogen Trichomonas vaginalis.</title>
        <authorList>
            <person name="Carlton J.M."/>
            <person name="Hirt R.P."/>
            <person name="Silva J.C."/>
            <person name="Delcher A.L."/>
            <person name="Schatz M."/>
            <person name="Zhao Q."/>
            <person name="Wortman J.R."/>
            <person name="Bidwell S.L."/>
            <person name="Alsmark U.C.M."/>
            <person name="Besteiro S."/>
            <person name="Sicheritz-Ponten T."/>
            <person name="Noel C.J."/>
            <person name="Dacks J.B."/>
            <person name="Foster P.G."/>
            <person name="Simillion C."/>
            <person name="Van de Peer Y."/>
            <person name="Miranda-Saavedra D."/>
            <person name="Barton G.J."/>
            <person name="Westrop G.D."/>
            <person name="Mueller S."/>
            <person name="Dessi D."/>
            <person name="Fiori P.L."/>
            <person name="Ren Q."/>
            <person name="Paulsen I."/>
            <person name="Zhang H."/>
            <person name="Bastida-Corcuera F.D."/>
            <person name="Simoes-Barbosa A."/>
            <person name="Brown M.T."/>
            <person name="Hayes R.D."/>
            <person name="Mukherjee M."/>
            <person name="Okumura C.Y."/>
            <person name="Schneider R."/>
            <person name="Smith A.J."/>
            <person name="Vanacova S."/>
            <person name="Villalvazo M."/>
            <person name="Haas B.J."/>
            <person name="Pertea M."/>
            <person name="Feldblyum T.V."/>
            <person name="Utterback T.R."/>
            <person name="Shu C.L."/>
            <person name="Osoegawa K."/>
            <person name="de Jong P.J."/>
            <person name="Hrdy I."/>
            <person name="Horvathova L."/>
            <person name="Zubacova Z."/>
            <person name="Dolezal P."/>
            <person name="Malik S.B."/>
            <person name="Logsdon J.M. Jr."/>
            <person name="Henze K."/>
            <person name="Gupta A."/>
            <person name="Wang C.C."/>
            <person name="Dunne R.L."/>
            <person name="Upcroft J.A."/>
            <person name="Upcroft P."/>
            <person name="White O."/>
            <person name="Salzberg S.L."/>
            <person name="Tang P."/>
            <person name="Chiu C.-H."/>
            <person name="Lee Y.-S."/>
            <person name="Embley T.M."/>
            <person name="Coombs G.H."/>
            <person name="Mottram J.C."/>
            <person name="Tachezy J."/>
            <person name="Fraser-Liggett C.M."/>
            <person name="Johnson P.J."/>
        </authorList>
    </citation>
    <scope>NUCLEOTIDE SEQUENCE [LARGE SCALE GENOMIC DNA]</scope>
    <source>
        <strain evidence="14">G3</strain>
    </source>
</reference>
<feature type="transmembrane region" description="Helical" evidence="11">
    <location>
        <begin position="176"/>
        <end position="193"/>
    </location>
</feature>
<protein>
    <recommendedName>
        <fullName evidence="4">rhomboid protease</fullName>
        <ecNumber evidence="4">3.4.21.105</ecNumber>
    </recommendedName>
</protein>
<dbReference type="PANTHER" id="PTHR22936">
    <property type="entry name" value="RHOMBOID-RELATED"/>
    <property type="match status" value="1"/>
</dbReference>
<sequence>MLFNFFHIRKISIIYKIFQILYMTNNNPSIPTWFNENNDQTHNNNDRNLFLESKPTLELPPPPKPTNNKEEPDEPNANWWERDSLVSTDNMSLMIDNEMLGDKERKTRKQEIEAEYPDPSKTTRPYRGRRHRNSRRIESKKEKPKAFGVAEEEDKNDAKKEEDEKPRIVILEAKSPAIWTYGCMVLILLVFFGECIQQKWIDSMNSNPLIGPSSDNVVILGAKYGPSILDGEIWRFITAIFLHLGLVQLVFSEGLLFVTLPVEIDGGYWRCFFIFFIAGTYGWILSSLFSPNMIGAGTSGAVLGLMMVMMCDLITSWKTAEKKGFKLGKMIVCIAACIIFGLLPFMDNFSHIGGIIVGILCSIMILPNMTMSRASTICHGLTAFLAFPILTIIYSATLVGFYRAADTTTGLCPACRVINCINIKNWCTGYGTNTVSVSYWPPD</sequence>
<accession>A2E4V6</accession>
<evidence type="ECO:0000256" key="11">
    <source>
        <dbReference type="RuleBase" id="RU362115"/>
    </source>
</evidence>
<feature type="compositionally biased region" description="Basic and acidic residues" evidence="12">
    <location>
        <begin position="100"/>
        <end position="112"/>
    </location>
</feature>
<evidence type="ECO:0000256" key="3">
    <source>
        <dbReference type="ARBA" id="ARBA00009045"/>
    </source>
</evidence>
<feature type="transmembrane region" description="Helical" evidence="11">
    <location>
        <begin position="233"/>
        <end position="260"/>
    </location>
</feature>
<keyword evidence="9 11" id="KW-1133">Transmembrane helix</keyword>
<organism evidence="14 15">
    <name type="scientific">Trichomonas vaginalis (strain ATCC PRA-98 / G3)</name>
    <dbReference type="NCBI Taxonomy" id="412133"/>
    <lineage>
        <taxon>Eukaryota</taxon>
        <taxon>Metamonada</taxon>
        <taxon>Parabasalia</taxon>
        <taxon>Trichomonadida</taxon>
        <taxon>Trichomonadidae</taxon>
        <taxon>Trichomonas</taxon>
    </lineage>
</organism>
<evidence type="ECO:0000259" key="13">
    <source>
        <dbReference type="Pfam" id="PF01694"/>
    </source>
</evidence>
<evidence type="ECO:0000256" key="7">
    <source>
        <dbReference type="ARBA" id="ARBA00022801"/>
    </source>
</evidence>
<dbReference type="SMR" id="A2E4V6"/>
<dbReference type="SUPFAM" id="SSF144091">
    <property type="entry name" value="Rhomboid-like"/>
    <property type="match status" value="1"/>
</dbReference>
<dbReference type="eggNOG" id="KOG2289">
    <property type="taxonomic scope" value="Eukaryota"/>
</dbReference>
<feature type="region of interest" description="Disordered" evidence="12">
    <location>
        <begin position="53"/>
        <end position="79"/>
    </location>
</feature>
<evidence type="ECO:0000256" key="6">
    <source>
        <dbReference type="ARBA" id="ARBA00022692"/>
    </source>
</evidence>
<comment type="catalytic activity">
    <reaction evidence="1 11">
        <text>Cleaves type-1 transmembrane domains using a catalytic dyad composed of serine and histidine that are contributed by different transmembrane domains.</text>
        <dbReference type="EC" id="3.4.21.105"/>
    </reaction>
</comment>
<feature type="compositionally biased region" description="Basic and acidic residues" evidence="12">
    <location>
        <begin position="135"/>
        <end position="145"/>
    </location>
</feature>
<feature type="transmembrane region" description="Helical" evidence="11">
    <location>
        <begin position="294"/>
        <end position="315"/>
    </location>
</feature>
<dbReference type="InterPro" id="IPR035952">
    <property type="entry name" value="Rhomboid-like_sf"/>
</dbReference>
<feature type="region of interest" description="Disordered" evidence="12">
    <location>
        <begin position="96"/>
        <end position="163"/>
    </location>
</feature>
<feature type="transmembrane region" description="Helical" evidence="11">
    <location>
        <begin position="327"/>
        <end position="346"/>
    </location>
</feature>
<evidence type="ECO:0000313" key="14">
    <source>
        <dbReference type="EMBL" id="EAY12295.1"/>
    </source>
</evidence>
<dbReference type="GO" id="GO:0016020">
    <property type="term" value="C:membrane"/>
    <property type="evidence" value="ECO:0007669"/>
    <property type="project" value="UniProtKB-SubCell"/>
</dbReference>
<dbReference type="KEGG" id="tva:4770256"/>
<evidence type="ECO:0000256" key="8">
    <source>
        <dbReference type="ARBA" id="ARBA00022825"/>
    </source>
</evidence>
<dbReference type="InterPro" id="IPR002610">
    <property type="entry name" value="Peptidase_S54_rhomboid-like"/>
</dbReference>
<evidence type="ECO:0000256" key="4">
    <source>
        <dbReference type="ARBA" id="ARBA00013039"/>
    </source>
</evidence>
<keyword evidence="7 11" id="KW-0378">Hydrolase</keyword>
<evidence type="ECO:0000256" key="5">
    <source>
        <dbReference type="ARBA" id="ARBA00022670"/>
    </source>
</evidence>
<dbReference type="RefSeq" id="XP_001324518.1">
    <property type="nucleotide sequence ID" value="XM_001324483.1"/>
</dbReference>
<proteinExistence type="inferred from homology"/>
<feature type="compositionally biased region" description="Basic residues" evidence="12">
    <location>
        <begin position="124"/>
        <end position="134"/>
    </location>
</feature>
<dbReference type="GO" id="GO:0004252">
    <property type="term" value="F:serine-type endopeptidase activity"/>
    <property type="evidence" value="ECO:0007669"/>
    <property type="project" value="InterPro"/>
</dbReference>
<reference evidence="14" key="1">
    <citation type="submission" date="2006-10" db="EMBL/GenBank/DDBJ databases">
        <authorList>
            <person name="Amadeo P."/>
            <person name="Zhao Q."/>
            <person name="Wortman J."/>
            <person name="Fraser-Liggett C."/>
            <person name="Carlton J."/>
        </authorList>
    </citation>
    <scope>NUCLEOTIDE SEQUENCE</scope>
    <source>
        <strain evidence="14">G3</strain>
    </source>
</reference>
<dbReference type="OrthoDB" id="2146116at2759"/>
<dbReference type="GO" id="GO:0006508">
    <property type="term" value="P:proteolysis"/>
    <property type="evidence" value="ECO:0007669"/>
    <property type="project" value="UniProtKB-KW"/>
</dbReference>
<keyword evidence="8 11" id="KW-0720">Serine protease</keyword>
<evidence type="ECO:0000256" key="10">
    <source>
        <dbReference type="ARBA" id="ARBA00023136"/>
    </source>
</evidence>